<evidence type="ECO:0008006" key="5">
    <source>
        <dbReference type="Google" id="ProtNLM"/>
    </source>
</evidence>
<dbReference type="Gene3D" id="1.50.10.20">
    <property type="match status" value="1"/>
</dbReference>
<name>A0A9P4TES9_CURKU</name>
<dbReference type="SUPFAM" id="SSF48208">
    <property type="entry name" value="Six-hairpin glycosidases"/>
    <property type="match status" value="1"/>
</dbReference>
<dbReference type="AlphaFoldDB" id="A0A9P4TES9"/>
<evidence type="ECO:0000313" key="3">
    <source>
        <dbReference type="EMBL" id="KAF3003195.1"/>
    </source>
</evidence>
<dbReference type="GO" id="GO:0005975">
    <property type="term" value="P:carbohydrate metabolic process"/>
    <property type="evidence" value="ECO:0007669"/>
    <property type="project" value="InterPro"/>
</dbReference>
<keyword evidence="2" id="KW-0732">Signal</keyword>
<evidence type="ECO:0000256" key="1">
    <source>
        <dbReference type="SAM" id="MobiDB-lite"/>
    </source>
</evidence>
<dbReference type="InterPro" id="IPR005198">
    <property type="entry name" value="Glyco_hydro_76"/>
</dbReference>
<sequence length="633" mass="71450">MSFKLLCTVLGVSLTALTLTRIAVQMRDFPGSARHATIYETSDQPQTLGLQPKKNLNTPVTSSILEDLHYGLETMQNFYFSLWLGKYTTAIDWTAAVMSTHVSATLASLSRSRSYTMPGTFDKFNNVDVEAQMVENDINRYFGQISSYYFGEDHFAIRLQAYDDILWVVLGWLESIQFIEGHSQGHYTQESQPGSITSEWHARQFIPAFAHRARIFYELAEKGWDWRLCGGGMTWNPRLLPYKNAITNQLFISASIGMYLHFPGDTNCSPFLSQYDKIKDNKQRDPTGKLLRAQEHGNQCDEEDLKGNSSYDPIYLANAINGYEWLKNSGMTNDQGLYVDGFHIAGYRANRSKTVCDERNEMVYTYNQGVLLSGLRGLWEATGRQAFLEDGHELVRNVIRATGWRKGEAFASVVSQSEKPDEIPESQQSFITNWSGLGADGILMEACDPSGTCNQDGQTFKGIFFHHLTIFCESLPTVPVRPGKTYAASRETRALHARSCREYAKWIEHNALAALRTRNEQGRFGSWWGAGDVPIQVKREANATDYRNKPEEYMAQWPETGIERLEEEDNGNQRLAGHDMGGDKDEGLDPSSSRDLNDRGRGRTVETQSGGLAVLRAMWEFSKLVEGEVDYAP</sequence>
<organism evidence="3 4">
    <name type="scientific">Curvularia kusanoi</name>
    <name type="common">Cochliobolus kusanoi</name>
    <dbReference type="NCBI Taxonomy" id="90978"/>
    <lineage>
        <taxon>Eukaryota</taxon>
        <taxon>Fungi</taxon>
        <taxon>Dikarya</taxon>
        <taxon>Ascomycota</taxon>
        <taxon>Pezizomycotina</taxon>
        <taxon>Dothideomycetes</taxon>
        <taxon>Pleosporomycetidae</taxon>
        <taxon>Pleosporales</taxon>
        <taxon>Pleosporineae</taxon>
        <taxon>Pleosporaceae</taxon>
        <taxon>Curvularia</taxon>
    </lineage>
</organism>
<dbReference type="PANTHER" id="PTHR47791:SF2">
    <property type="entry name" value="ENDO MANNANASE, GH76 FAMILY (EUROFUNG)"/>
    <property type="match status" value="1"/>
</dbReference>
<dbReference type="EMBL" id="SWKU01000010">
    <property type="protein sequence ID" value="KAF3003195.1"/>
    <property type="molecule type" value="Genomic_DNA"/>
</dbReference>
<feature type="chain" id="PRO_5040268874" description="Glycoside hydrolase family 76 protein" evidence="2">
    <location>
        <begin position="23"/>
        <end position="633"/>
    </location>
</feature>
<dbReference type="OrthoDB" id="4104179at2759"/>
<reference evidence="3" key="1">
    <citation type="submission" date="2019-04" db="EMBL/GenBank/DDBJ databases">
        <title>Sequencing of skin fungus with MAO and IRED activity.</title>
        <authorList>
            <person name="Marsaioli A.J."/>
            <person name="Bonatto J.M.C."/>
            <person name="Reis Junior O."/>
        </authorList>
    </citation>
    <scope>NUCLEOTIDE SEQUENCE</scope>
    <source>
        <strain evidence="3">30M1</strain>
    </source>
</reference>
<dbReference type="InterPro" id="IPR053169">
    <property type="entry name" value="MUG_Protein"/>
</dbReference>
<dbReference type="PANTHER" id="PTHR47791">
    <property type="entry name" value="MEIOTICALLY UP-REGULATED GENE 191 PROTEIN"/>
    <property type="match status" value="1"/>
</dbReference>
<evidence type="ECO:0000313" key="4">
    <source>
        <dbReference type="Proteomes" id="UP000801428"/>
    </source>
</evidence>
<keyword evidence="4" id="KW-1185">Reference proteome</keyword>
<dbReference type="InterPro" id="IPR008928">
    <property type="entry name" value="6-hairpin_glycosidase_sf"/>
</dbReference>
<dbReference type="Pfam" id="PF03663">
    <property type="entry name" value="Glyco_hydro_76"/>
    <property type="match status" value="1"/>
</dbReference>
<comment type="caution">
    <text evidence="3">The sequence shown here is derived from an EMBL/GenBank/DDBJ whole genome shotgun (WGS) entry which is preliminary data.</text>
</comment>
<feature type="region of interest" description="Disordered" evidence="1">
    <location>
        <begin position="572"/>
        <end position="609"/>
    </location>
</feature>
<dbReference type="Proteomes" id="UP000801428">
    <property type="component" value="Unassembled WGS sequence"/>
</dbReference>
<gene>
    <name evidence="3" type="ORF">E8E13_009530</name>
</gene>
<accession>A0A9P4TES9</accession>
<evidence type="ECO:0000256" key="2">
    <source>
        <dbReference type="SAM" id="SignalP"/>
    </source>
</evidence>
<protein>
    <recommendedName>
        <fullName evidence="5">Glycoside hydrolase family 76 protein</fullName>
    </recommendedName>
</protein>
<feature type="compositionally biased region" description="Basic and acidic residues" evidence="1">
    <location>
        <begin position="595"/>
        <end position="604"/>
    </location>
</feature>
<feature type="signal peptide" evidence="2">
    <location>
        <begin position="1"/>
        <end position="22"/>
    </location>
</feature>
<proteinExistence type="predicted"/>
<feature type="compositionally biased region" description="Basic and acidic residues" evidence="1">
    <location>
        <begin position="576"/>
        <end position="587"/>
    </location>
</feature>